<dbReference type="Proteomes" id="UP001213504">
    <property type="component" value="Chromosome"/>
</dbReference>
<dbReference type="RefSeq" id="WP_165630682.1">
    <property type="nucleotide sequence ID" value="NZ_CP121270.1"/>
</dbReference>
<evidence type="ECO:0000256" key="1">
    <source>
        <dbReference type="SAM" id="MobiDB-lite"/>
    </source>
</evidence>
<gene>
    <name evidence="2" type="ORF">P9A14_02520</name>
</gene>
<reference evidence="2" key="1">
    <citation type="submission" date="2023-04" db="EMBL/GenBank/DDBJ databases">
        <title>Complete genome sequence of a phthalic acid esters degrading bacterial strain.</title>
        <authorList>
            <person name="Weng L."/>
            <person name="Jia Y."/>
            <person name="Ren L."/>
        </authorList>
    </citation>
    <scope>NUCLEOTIDE SEQUENCE</scope>
    <source>
        <strain evidence="2">RL-LY01</strain>
    </source>
</reference>
<evidence type="ECO:0000313" key="3">
    <source>
        <dbReference type="Proteomes" id="UP001213504"/>
    </source>
</evidence>
<feature type="compositionally biased region" description="Basic and acidic residues" evidence="1">
    <location>
        <begin position="1"/>
        <end position="23"/>
    </location>
</feature>
<sequence length="52" mass="5646">MPDPHGALRDALHKAFTAGEKKQRTTTPTATSIDDVVAQHYTPTTKEGSHDD</sequence>
<organism evidence="2 3">
    <name type="scientific">Gordonia hongkongensis</name>
    <dbReference type="NCBI Taxonomy" id="1701090"/>
    <lineage>
        <taxon>Bacteria</taxon>
        <taxon>Bacillati</taxon>
        <taxon>Actinomycetota</taxon>
        <taxon>Actinomycetes</taxon>
        <taxon>Mycobacteriales</taxon>
        <taxon>Gordoniaceae</taxon>
        <taxon>Gordonia</taxon>
    </lineage>
</organism>
<proteinExistence type="predicted"/>
<dbReference type="EMBL" id="CP121270">
    <property type="protein sequence ID" value="WFP25418.1"/>
    <property type="molecule type" value="Genomic_DNA"/>
</dbReference>
<name>A0AAX3T958_9ACTN</name>
<accession>A0AAX3T958</accession>
<dbReference type="AlphaFoldDB" id="A0AAX3T958"/>
<evidence type="ECO:0000313" key="2">
    <source>
        <dbReference type="EMBL" id="WFP25418.1"/>
    </source>
</evidence>
<protein>
    <submittedName>
        <fullName evidence="2">Uncharacterized protein</fullName>
    </submittedName>
</protein>
<feature type="region of interest" description="Disordered" evidence="1">
    <location>
        <begin position="1"/>
        <end position="52"/>
    </location>
</feature>